<accession>A0A3M9MHG8</accession>
<evidence type="ECO:0000259" key="12">
    <source>
        <dbReference type="PROSITE" id="PS50893"/>
    </source>
</evidence>
<dbReference type="SUPFAM" id="SSF52540">
    <property type="entry name" value="P-loop containing nucleoside triphosphate hydrolases"/>
    <property type="match status" value="2"/>
</dbReference>
<dbReference type="SMART" id="SM00382">
    <property type="entry name" value="AAA"/>
    <property type="match status" value="2"/>
</dbReference>
<evidence type="ECO:0000256" key="2">
    <source>
        <dbReference type="ARBA" id="ARBA00022448"/>
    </source>
</evidence>
<feature type="transmembrane region" description="Helical" evidence="11">
    <location>
        <begin position="33"/>
        <end position="58"/>
    </location>
</feature>
<evidence type="ECO:0000256" key="4">
    <source>
        <dbReference type="ARBA" id="ARBA00022692"/>
    </source>
</evidence>
<gene>
    <name evidence="14" type="ORF">EFY87_04875</name>
</gene>
<evidence type="ECO:0000256" key="8">
    <source>
        <dbReference type="ARBA" id="ARBA00023136"/>
    </source>
</evidence>
<dbReference type="InterPro" id="IPR003439">
    <property type="entry name" value="ABC_transporter-like_ATP-bd"/>
</dbReference>
<keyword evidence="8 11" id="KW-0472">Membrane</keyword>
<dbReference type="AlphaFoldDB" id="A0A3M9MHG8"/>
<dbReference type="Pfam" id="PF00664">
    <property type="entry name" value="ABC_membrane"/>
    <property type="match status" value="1"/>
</dbReference>
<dbReference type="GO" id="GO:0005886">
    <property type="term" value="C:plasma membrane"/>
    <property type="evidence" value="ECO:0007669"/>
    <property type="project" value="UniProtKB-SubCell"/>
</dbReference>
<dbReference type="PANTHER" id="PTHR24221">
    <property type="entry name" value="ATP-BINDING CASSETTE SUB-FAMILY B"/>
    <property type="match status" value="1"/>
</dbReference>
<feature type="domain" description="ABC transporter" evidence="12">
    <location>
        <begin position="344"/>
        <end position="577"/>
    </location>
</feature>
<feature type="region of interest" description="Disordered" evidence="10">
    <location>
        <begin position="1"/>
        <end position="25"/>
    </location>
</feature>
<dbReference type="GO" id="GO:0005524">
    <property type="term" value="F:ATP binding"/>
    <property type="evidence" value="ECO:0007669"/>
    <property type="project" value="UniProtKB-KW"/>
</dbReference>
<proteinExistence type="inferred from homology"/>
<feature type="domain" description="ABC transmembrane type-1" evidence="13">
    <location>
        <begin position="42"/>
        <end position="313"/>
    </location>
</feature>
<dbReference type="PANTHER" id="PTHR24221:SF654">
    <property type="entry name" value="ATP-BINDING CASSETTE SUB-FAMILY B MEMBER 6"/>
    <property type="match status" value="1"/>
</dbReference>
<keyword evidence="2" id="KW-0813">Transport</keyword>
<feature type="transmembrane region" description="Helical" evidence="11">
    <location>
        <begin position="146"/>
        <end position="162"/>
    </location>
</feature>
<keyword evidence="6 14" id="KW-0067">ATP-binding</keyword>
<evidence type="ECO:0000256" key="10">
    <source>
        <dbReference type="SAM" id="MobiDB-lite"/>
    </source>
</evidence>
<comment type="similarity">
    <text evidence="9">Belongs to the ABC transporter superfamily. Lipid exporter (TC 3.A.1.106) family.</text>
</comment>
<dbReference type="Gene3D" id="1.20.1560.10">
    <property type="entry name" value="ABC transporter type 1, transmembrane domain"/>
    <property type="match status" value="2"/>
</dbReference>
<keyword evidence="15" id="KW-1185">Reference proteome</keyword>
<dbReference type="OrthoDB" id="9806127at2"/>
<protein>
    <submittedName>
        <fullName evidence="14">ABC transporter ATP-binding protein</fullName>
    </submittedName>
</protein>
<comment type="subcellular location">
    <subcellularLocation>
        <location evidence="1">Cell membrane</location>
        <topology evidence="1">Multi-pass membrane protein</topology>
    </subcellularLocation>
</comment>
<dbReference type="Gene3D" id="3.40.50.300">
    <property type="entry name" value="P-loop containing nucleotide triphosphate hydrolases"/>
    <property type="match status" value="2"/>
</dbReference>
<feature type="transmembrane region" description="Helical" evidence="11">
    <location>
        <begin position="760"/>
        <end position="789"/>
    </location>
</feature>
<feature type="transmembrane region" description="Helical" evidence="11">
    <location>
        <begin position="252"/>
        <end position="276"/>
    </location>
</feature>
<dbReference type="SUPFAM" id="SSF90123">
    <property type="entry name" value="ABC transporter transmembrane region"/>
    <property type="match status" value="2"/>
</dbReference>
<dbReference type="GO" id="GO:0140359">
    <property type="term" value="F:ABC-type transporter activity"/>
    <property type="evidence" value="ECO:0007669"/>
    <property type="project" value="InterPro"/>
</dbReference>
<dbReference type="FunFam" id="3.40.50.300:FF:000299">
    <property type="entry name" value="ABC transporter ATP-binding protein/permease"/>
    <property type="match status" value="1"/>
</dbReference>
<evidence type="ECO:0000256" key="1">
    <source>
        <dbReference type="ARBA" id="ARBA00004651"/>
    </source>
</evidence>
<dbReference type="InterPro" id="IPR036640">
    <property type="entry name" value="ABC1_TM_sf"/>
</dbReference>
<dbReference type="Pfam" id="PF00005">
    <property type="entry name" value="ABC_tran"/>
    <property type="match status" value="2"/>
</dbReference>
<keyword evidence="7 11" id="KW-1133">Transmembrane helix</keyword>
<evidence type="ECO:0000256" key="11">
    <source>
        <dbReference type="SAM" id="Phobius"/>
    </source>
</evidence>
<dbReference type="InterPro" id="IPR027417">
    <property type="entry name" value="P-loop_NTPase"/>
</dbReference>
<keyword evidence="4 11" id="KW-0812">Transmembrane</keyword>
<reference evidence="14 15" key="1">
    <citation type="submission" date="2018-11" db="EMBL/GenBank/DDBJ databases">
        <title>Draft genome of Simplicispira Flexivirga sp. BO-16.</title>
        <authorList>
            <person name="Im W.T."/>
        </authorList>
    </citation>
    <scope>NUCLEOTIDE SEQUENCE [LARGE SCALE GENOMIC DNA]</scope>
    <source>
        <strain evidence="14 15">BO-16</strain>
    </source>
</reference>
<evidence type="ECO:0000256" key="9">
    <source>
        <dbReference type="ARBA" id="ARBA00061644"/>
    </source>
</evidence>
<dbReference type="GO" id="GO:0016887">
    <property type="term" value="F:ATP hydrolysis activity"/>
    <property type="evidence" value="ECO:0007669"/>
    <property type="project" value="InterPro"/>
</dbReference>
<feature type="transmembrane region" description="Helical" evidence="11">
    <location>
        <begin position="70"/>
        <end position="92"/>
    </location>
</feature>
<organism evidence="14 15">
    <name type="scientific">Flexivirga caeni</name>
    <dbReference type="NCBI Taxonomy" id="2294115"/>
    <lineage>
        <taxon>Bacteria</taxon>
        <taxon>Bacillati</taxon>
        <taxon>Actinomycetota</taxon>
        <taxon>Actinomycetes</taxon>
        <taxon>Micrococcales</taxon>
        <taxon>Dermacoccaceae</taxon>
        <taxon>Flexivirga</taxon>
    </lineage>
</organism>
<evidence type="ECO:0000259" key="13">
    <source>
        <dbReference type="PROSITE" id="PS50929"/>
    </source>
</evidence>
<evidence type="ECO:0000256" key="6">
    <source>
        <dbReference type="ARBA" id="ARBA00022840"/>
    </source>
</evidence>
<sequence length="1182" mass="124142">MTSTATRASGGAVTSPPGTPPNDRRRQLSVRRLAGVSTTLTLTVMVISTVGVVLGTVVAGQLAAHPTRALVWLLALCVVGGALLDTVGRFFWAAIIDRAEGTLRGDLLNAALHQPLSALSEQAVGEVIDRVDDDTHEVGNLLRQQVWRLLETLVALVPMWIIAGITWWPAWGVFPVIAFITFAVIKPRLGELAKRKVAEEIAWTDHAAALEEGIAGADDLRTSLGQPFAVARLARLSATIHERFRKVLDLEWLLTLRASVLLHAMLAGVGIVGIAMVADGGMSVASVVTLFLVTTTFVGQIDMTARHLPDLQTGIGALIRLRQMLAVEPEPVGGAALPETPLDIRLDGLRFRYAEGAFALHDLDLHVPAGHTVALVGRTGSGKSTVASLLSRAVEPPPGMVLLGGADVTTLDLQQLRSAVGVVTQRTELLVGTLAENIALFADVPRADIVAAIDRLGLTDWVESLPDGLDTVLGASGTSLSAGEEQLVAFARLLVRDVRVVILDEATARMDPLTERRVVSAAEHLLAGRTGVLVAHRLSTIARADQVAVLDHGTLVQAGPRAQLARTPGPFRDLLEASSAADDGATGQPATGDPSGTGETAGTQVGGRRRTGTPPQLPDPGNGPSLARGITRALLVQPRWGVMAIGLFFGSALLGSLGAVTALVWGNAVQDLKDGHTPMTLAVLLVVCLIAGPLMLSEAIRRYPRWWVEVLLRTRMQVLLGQIRGHRLVKTPPGEVMGRALDSDRYAQYADRWIDFINGLLVAVVTALIGGTVLAGLVLLGVMVGAAVASAGGRPIAGRSAAKASTSRANFGRALVSALESARTVKLAARTPEIHRHLQHVDAGRVDAAVKEHRVRALLDGVPIVLVQVGVVVAWAAYLDNVWGLATAILVSNAVSGFDWFGRVAGSVVTEAPGARAWQRATSRFAGGVDLVTIPGDIDLVAGTAPEPSTTPRTPLQELTIRDFSAIHDDGTIGVSDVDLTVRRGEFVLLLGQIGSGKSSLLGSLAGLLSHSGSLTWNGTEVTDAQAFLRPGQVAHVAQVPRVLSGTFADNVQLGYADRAFSEPVETARLAPDVAAAGGPDAVIGHRGVRLSGGQVQRLALARALATDSELLLADDVSSALDATTEIELWAALRERHSTVIGATSKRAALAQADRVVVLVDGEIMAVGPWSDLSDAWDHLAG</sequence>
<feature type="transmembrane region" description="Helical" evidence="11">
    <location>
        <begin position="640"/>
        <end position="665"/>
    </location>
</feature>
<feature type="domain" description="ABC transmembrane type-1" evidence="13">
    <location>
        <begin position="645"/>
        <end position="898"/>
    </location>
</feature>
<feature type="transmembrane region" description="Helical" evidence="11">
    <location>
        <begin position="168"/>
        <end position="185"/>
    </location>
</feature>
<dbReference type="InterPro" id="IPR039421">
    <property type="entry name" value="Type_1_exporter"/>
</dbReference>
<feature type="transmembrane region" description="Helical" evidence="11">
    <location>
        <begin position="677"/>
        <end position="696"/>
    </location>
</feature>
<dbReference type="InterPro" id="IPR003593">
    <property type="entry name" value="AAA+_ATPase"/>
</dbReference>
<evidence type="ECO:0000256" key="5">
    <source>
        <dbReference type="ARBA" id="ARBA00022741"/>
    </source>
</evidence>
<feature type="domain" description="ABC transporter" evidence="12">
    <location>
        <begin position="959"/>
        <end position="1182"/>
    </location>
</feature>
<evidence type="ECO:0000256" key="3">
    <source>
        <dbReference type="ARBA" id="ARBA00022475"/>
    </source>
</evidence>
<evidence type="ECO:0000313" key="15">
    <source>
        <dbReference type="Proteomes" id="UP000271678"/>
    </source>
</evidence>
<dbReference type="GO" id="GO:0034040">
    <property type="term" value="F:ATPase-coupled lipid transmembrane transporter activity"/>
    <property type="evidence" value="ECO:0007669"/>
    <property type="project" value="TreeGrafter"/>
</dbReference>
<evidence type="ECO:0000313" key="14">
    <source>
        <dbReference type="EMBL" id="RNI24303.1"/>
    </source>
</evidence>
<dbReference type="Proteomes" id="UP000271678">
    <property type="component" value="Unassembled WGS sequence"/>
</dbReference>
<evidence type="ECO:0000256" key="7">
    <source>
        <dbReference type="ARBA" id="ARBA00022989"/>
    </source>
</evidence>
<dbReference type="PROSITE" id="PS50929">
    <property type="entry name" value="ABC_TM1F"/>
    <property type="match status" value="2"/>
</dbReference>
<keyword evidence="3" id="KW-1003">Cell membrane</keyword>
<dbReference type="InterPro" id="IPR011527">
    <property type="entry name" value="ABC1_TM_dom"/>
</dbReference>
<feature type="transmembrane region" description="Helical" evidence="11">
    <location>
        <begin position="282"/>
        <end position="301"/>
    </location>
</feature>
<keyword evidence="5" id="KW-0547">Nucleotide-binding</keyword>
<dbReference type="RefSeq" id="WP_123270345.1">
    <property type="nucleotide sequence ID" value="NZ_RJJQ01000003.1"/>
</dbReference>
<feature type="region of interest" description="Disordered" evidence="10">
    <location>
        <begin position="579"/>
        <end position="624"/>
    </location>
</feature>
<dbReference type="PROSITE" id="PS50893">
    <property type="entry name" value="ABC_TRANSPORTER_2"/>
    <property type="match status" value="2"/>
</dbReference>
<comment type="caution">
    <text evidence="14">The sequence shown here is derived from an EMBL/GenBank/DDBJ whole genome shotgun (WGS) entry which is preliminary data.</text>
</comment>
<dbReference type="EMBL" id="RJJQ01000003">
    <property type="protein sequence ID" value="RNI24303.1"/>
    <property type="molecule type" value="Genomic_DNA"/>
</dbReference>
<name>A0A3M9MHG8_9MICO</name>